<dbReference type="Ensembl" id="ENSLACT00000002756.1">
    <property type="protein sequence ID" value="ENSLACP00000002734.1"/>
    <property type="gene ID" value="ENSLACG00000002444.1"/>
</dbReference>
<evidence type="ECO:0000256" key="2">
    <source>
        <dbReference type="ARBA" id="ARBA00009930"/>
    </source>
</evidence>
<dbReference type="FunFam" id="1.20.5.350:FF:000002">
    <property type="entry name" value="troponin I, fast skeletal muscle"/>
    <property type="match status" value="1"/>
</dbReference>
<organism evidence="9 10">
    <name type="scientific">Latimeria chalumnae</name>
    <name type="common">Coelacanth</name>
    <dbReference type="NCBI Taxonomy" id="7897"/>
    <lineage>
        <taxon>Eukaryota</taxon>
        <taxon>Metazoa</taxon>
        <taxon>Chordata</taxon>
        <taxon>Craniata</taxon>
        <taxon>Vertebrata</taxon>
        <taxon>Euteleostomi</taxon>
        <taxon>Coelacanthiformes</taxon>
        <taxon>Coelacanthidae</taxon>
        <taxon>Latimeria</taxon>
    </lineage>
</organism>
<protein>
    <recommendedName>
        <fullName evidence="3">Troponin I, cardiac muscle</fullName>
    </recommendedName>
</protein>
<feature type="coiled-coil region" evidence="7">
    <location>
        <begin position="78"/>
        <end position="134"/>
    </location>
</feature>
<evidence type="ECO:0000256" key="5">
    <source>
        <dbReference type="ARBA" id="ARBA00023179"/>
    </source>
</evidence>
<sequence>QHKEEEECPEEEEEQELNPEPEPEPSKPSHPSPPPVTPTPLARRRSSLHYRALATQPQVKRKPKISASRKLQLKSLMLHTAKQELQSEAEERAQEKERYLSEHCEELQMSGMSLSELQDLCRQLHSQIDIVDEQRYDMEVKVNKNIQEIEDLNQKIFDLRGKFKRPQLRRVRISADAMLRALLGSKHKMSMDLRANLKQVKKDDGEKEMREVGDWRKNVDAMAGMEGRKKKFETSGAGQS</sequence>
<dbReference type="GO" id="GO:0060048">
    <property type="term" value="P:cardiac muscle contraction"/>
    <property type="evidence" value="ECO:0007669"/>
    <property type="project" value="TreeGrafter"/>
</dbReference>
<dbReference type="Gene3D" id="1.20.5.350">
    <property type="match status" value="1"/>
</dbReference>
<dbReference type="InterPro" id="IPR001978">
    <property type="entry name" value="Troponin"/>
</dbReference>
<evidence type="ECO:0000256" key="4">
    <source>
        <dbReference type="ARBA" id="ARBA00022990"/>
    </source>
</evidence>
<gene>
    <name evidence="9" type="primary">LOC102364336</name>
</gene>
<feature type="region of interest" description="Disordered" evidence="8">
    <location>
        <begin position="1"/>
        <end position="67"/>
    </location>
</feature>
<keyword evidence="10" id="KW-1185">Reference proteome</keyword>
<dbReference type="EMBL" id="AFYH01241439">
    <property type="status" value="NOT_ANNOTATED_CDS"/>
    <property type="molecule type" value="Genomic_DNA"/>
</dbReference>
<dbReference type="EMBL" id="AFYH01241435">
    <property type="status" value="NOT_ANNOTATED_CDS"/>
    <property type="molecule type" value="Genomic_DNA"/>
</dbReference>
<dbReference type="InterPro" id="IPR038077">
    <property type="entry name" value="Troponin_sf"/>
</dbReference>
<accession>H2ZZB3</accession>
<comment type="similarity">
    <text evidence="2">Belongs to the troponin I family.</text>
</comment>
<dbReference type="EMBL" id="AFYH01241438">
    <property type="status" value="NOT_ANNOTATED_CDS"/>
    <property type="molecule type" value="Genomic_DNA"/>
</dbReference>
<feature type="compositionally biased region" description="Acidic residues" evidence="8">
    <location>
        <begin position="1"/>
        <end position="23"/>
    </location>
</feature>
<dbReference type="STRING" id="7897.ENSLACP00000002734"/>
<dbReference type="PANTHER" id="PTHR13738">
    <property type="entry name" value="TROPONIN I"/>
    <property type="match status" value="1"/>
</dbReference>
<reference evidence="10" key="1">
    <citation type="submission" date="2011-08" db="EMBL/GenBank/DDBJ databases">
        <title>The draft genome of Latimeria chalumnae.</title>
        <authorList>
            <person name="Di Palma F."/>
            <person name="Alfoldi J."/>
            <person name="Johnson J."/>
            <person name="Berlin A."/>
            <person name="Gnerre S."/>
            <person name="Jaffe D."/>
            <person name="MacCallum I."/>
            <person name="Young S."/>
            <person name="Walker B.J."/>
            <person name="Lander E."/>
            <person name="Lindblad-Toh K."/>
        </authorList>
    </citation>
    <scope>NUCLEOTIDE SEQUENCE [LARGE SCALE GENOMIC DNA]</scope>
    <source>
        <strain evidence="10">Wild caught</strain>
    </source>
</reference>
<keyword evidence="4" id="KW-0007">Acetylation</keyword>
<reference evidence="9" key="3">
    <citation type="submission" date="2025-09" db="UniProtKB">
        <authorList>
            <consortium name="Ensembl"/>
        </authorList>
    </citation>
    <scope>IDENTIFICATION</scope>
</reference>
<dbReference type="Pfam" id="PF00992">
    <property type="entry name" value="Troponin"/>
    <property type="match status" value="1"/>
</dbReference>
<dbReference type="HOGENOM" id="CLU_098686_0_0_1"/>
<reference evidence="9" key="2">
    <citation type="submission" date="2025-08" db="UniProtKB">
        <authorList>
            <consortium name="Ensembl"/>
        </authorList>
    </citation>
    <scope>IDENTIFICATION</scope>
</reference>
<dbReference type="InterPro" id="IPR050875">
    <property type="entry name" value="Troponin_I"/>
</dbReference>
<evidence type="ECO:0000256" key="6">
    <source>
        <dbReference type="ARBA" id="ARBA00023203"/>
    </source>
</evidence>
<dbReference type="GO" id="GO:0003009">
    <property type="term" value="P:skeletal muscle contraction"/>
    <property type="evidence" value="ECO:0007669"/>
    <property type="project" value="TreeGrafter"/>
</dbReference>
<dbReference type="PANTHER" id="PTHR13738:SF2">
    <property type="entry name" value="TROPONIN I, CARDIAC MUSCLE"/>
    <property type="match status" value="1"/>
</dbReference>
<proteinExistence type="inferred from homology"/>
<name>H2ZZB3_LATCH</name>
<dbReference type="InParanoid" id="H2ZZB3"/>
<dbReference type="FunCoup" id="H2ZZB3">
    <property type="interactions" value="290"/>
</dbReference>
<dbReference type="GO" id="GO:0005861">
    <property type="term" value="C:troponin complex"/>
    <property type="evidence" value="ECO:0007669"/>
    <property type="project" value="InterPro"/>
</dbReference>
<keyword evidence="5" id="KW-0514">Muscle protein</keyword>
<dbReference type="GO" id="GO:0003779">
    <property type="term" value="F:actin binding"/>
    <property type="evidence" value="ECO:0007669"/>
    <property type="project" value="UniProtKB-KW"/>
</dbReference>
<evidence type="ECO:0000256" key="3">
    <source>
        <dbReference type="ARBA" id="ARBA00018910"/>
    </source>
</evidence>
<dbReference type="AlphaFoldDB" id="H2ZZB3"/>
<dbReference type="eggNOG" id="KOG3977">
    <property type="taxonomic scope" value="Eukaryota"/>
</dbReference>
<dbReference type="SUPFAM" id="SSF90250">
    <property type="entry name" value="Troponin coil-coiled subunits"/>
    <property type="match status" value="1"/>
</dbReference>
<evidence type="ECO:0000256" key="7">
    <source>
        <dbReference type="SAM" id="Coils"/>
    </source>
</evidence>
<dbReference type="OMA" id="MLQVAKH"/>
<dbReference type="EMBL" id="AFYH01241434">
    <property type="status" value="NOT_ANNOTATED_CDS"/>
    <property type="molecule type" value="Genomic_DNA"/>
</dbReference>
<comment type="function">
    <text evidence="1">Troponin I is the inhibitory subunit of troponin, the thin filament regulatory complex which confers calcium-sensitivity to striated muscle actomyosin ATPase activity.</text>
</comment>
<dbReference type="Gene3D" id="6.10.250.180">
    <property type="match status" value="1"/>
</dbReference>
<evidence type="ECO:0000256" key="8">
    <source>
        <dbReference type="SAM" id="MobiDB-lite"/>
    </source>
</evidence>
<dbReference type="EMBL" id="AFYH01241436">
    <property type="status" value="NOT_ANNOTATED_CDS"/>
    <property type="molecule type" value="Genomic_DNA"/>
</dbReference>
<feature type="compositionally biased region" description="Pro residues" evidence="8">
    <location>
        <begin position="26"/>
        <end position="38"/>
    </location>
</feature>
<keyword evidence="7" id="KW-0175">Coiled coil</keyword>
<dbReference type="Proteomes" id="UP000008672">
    <property type="component" value="Unassembled WGS sequence"/>
</dbReference>
<keyword evidence="6" id="KW-0009">Actin-binding</keyword>
<evidence type="ECO:0000313" key="9">
    <source>
        <dbReference type="Ensembl" id="ENSLACP00000002734.1"/>
    </source>
</evidence>
<dbReference type="EMBL" id="AFYH01241437">
    <property type="status" value="NOT_ANNOTATED_CDS"/>
    <property type="molecule type" value="Genomic_DNA"/>
</dbReference>
<evidence type="ECO:0000313" key="10">
    <source>
        <dbReference type="Proteomes" id="UP000008672"/>
    </source>
</evidence>
<evidence type="ECO:0000256" key="1">
    <source>
        <dbReference type="ARBA" id="ARBA00001988"/>
    </source>
</evidence>
<dbReference type="GeneTree" id="ENSGT01030000234588"/>